<sequence>MREPIMLVIENDPERLRDAREFIGKVFAEWGLDAETARLCVSELAGNAMTHTASATITVRAFLTERGPVIEVFDDSPALPVVHAFDCDSESGRGLAMLELMTVSLGWRPVAPRGKCVHALLGRAEPF</sequence>
<name>A0A7K0BZ30_9ACTN</name>
<dbReference type="OrthoDB" id="3852691at2"/>
<dbReference type="CDD" id="cd16936">
    <property type="entry name" value="HATPase_RsbW-like"/>
    <property type="match status" value="1"/>
</dbReference>
<reference evidence="3 4" key="1">
    <citation type="submission" date="2019-10" db="EMBL/GenBank/DDBJ databases">
        <title>Actinomadura rubteroloni sp. nov. and Actinomadura macrotermitis sp. nov., isolated from the gut of fungus growing-termite Macrotermes natalensis.</title>
        <authorList>
            <person name="Benndorf R."/>
            <person name="Martin K."/>
            <person name="Kuefner M."/>
            <person name="De Beer W."/>
            <person name="Kaster A.-K."/>
            <person name="Vollmers J."/>
            <person name="Poulsen M."/>
            <person name="Beemelmanns C."/>
        </authorList>
    </citation>
    <scope>NUCLEOTIDE SEQUENCE [LARGE SCALE GENOMIC DNA]</scope>
    <source>
        <strain evidence="3 4">RB68</strain>
    </source>
</reference>
<evidence type="ECO:0000313" key="3">
    <source>
        <dbReference type="EMBL" id="MQY06431.1"/>
    </source>
</evidence>
<gene>
    <name evidence="3" type="ORF">ACRB68_45190</name>
</gene>
<dbReference type="InterPro" id="IPR003594">
    <property type="entry name" value="HATPase_dom"/>
</dbReference>
<dbReference type="PANTHER" id="PTHR35526">
    <property type="entry name" value="ANTI-SIGMA-F FACTOR RSBW-RELATED"/>
    <property type="match status" value="1"/>
</dbReference>
<dbReference type="InterPro" id="IPR036890">
    <property type="entry name" value="HATPase_C_sf"/>
</dbReference>
<dbReference type="EMBL" id="WEGH01000003">
    <property type="protein sequence ID" value="MQY06431.1"/>
    <property type="molecule type" value="Genomic_DNA"/>
</dbReference>
<dbReference type="PANTHER" id="PTHR35526:SF3">
    <property type="entry name" value="ANTI-SIGMA-F FACTOR RSBW"/>
    <property type="match status" value="1"/>
</dbReference>
<dbReference type="SUPFAM" id="SSF55874">
    <property type="entry name" value="ATPase domain of HSP90 chaperone/DNA topoisomerase II/histidine kinase"/>
    <property type="match status" value="1"/>
</dbReference>
<evidence type="ECO:0000256" key="1">
    <source>
        <dbReference type="ARBA" id="ARBA00022527"/>
    </source>
</evidence>
<protein>
    <recommendedName>
        <fullName evidence="2">Histidine kinase/HSP90-like ATPase domain-containing protein</fullName>
    </recommendedName>
</protein>
<dbReference type="AlphaFoldDB" id="A0A7K0BZ30"/>
<dbReference type="Pfam" id="PF13581">
    <property type="entry name" value="HATPase_c_2"/>
    <property type="match status" value="1"/>
</dbReference>
<dbReference type="Gene3D" id="3.30.565.10">
    <property type="entry name" value="Histidine kinase-like ATPase, C-terminal domain"/>
    <property type="match status" value="1"/>
</dbReference>
<evidence type="ECO:0000313" key="4">
    <source>
        <dbReference type="Proteomes" id="UP000487268"/>
    </source>
</evidence>
<keyword evidence="4" id="KW-1185">Reference proteome</keyword>
<comment type="caution">
    <text evidence="3">The sequence shown here is derived from an EMBL/GenBank/DDBJ whole genome shotgun (WGS) entry which is preliminary data.</text>
</comment>
<accession>A0A7K0BZ30</accession>
<evidence type="ECO:0000259" key="2">
    <source>
        <dbReference type="Pfam" id="PF13581"/>
    </source>
</evidence>
<proteinExistence type="predicted"/>
<keyword evidence="1" id="KW-0418">Kinase</keyword>
<feature type="domain" description="Histidine kinase/HSP90-like ATPase" evidence="2">
    <location>
        <begin position="10"/>
        <end position="117"/>
    </location>
</feature>
<keyword evidence="1" id="KW-0723">Serine/threonine-protein kinase</keyword>
<keyword evidence="1" id="KW-0808">Transferase</keyword>
<dbReference type="GO" id="GO:0004674">
    <property type="term" value="F:protein serine/threonine kinase activity"/>
    <property type="evidence" value="ECO:0007669"/>
    <property type="project" value="UniProtKB-KW"/>
</dbReference>
<dbReference type="RefSeq" id="WP_153535670.1">
    <property type="nucleotide sequence ID" value="NZ_WEGH01000003.1"/>
</dbReference>
<dbReference type="Proteomes" id="UP000487268">
    <property type="component" value="Unassembled WGS sequence"/>
</dbReference>
<organism evidence="3 4">
    <name type="scientific">Actinomadura macrotermitis</name>
    <dbReference type="NCBI Taxonomy" id="2585200"/>
    <lineage>
        <taxon>Bacteria</taxon>
        <taxon>Bacillati</taxon>
        <taxon>Actinomycetota</taxon>
        <taxon>Actinomycetes</taxon>
        <taxon>Streptosporangiales</taxon>
        <taxon>Thermomonosporaceae</taxon>
        <taxon>Actinomadura</taxon>
    </lineage>
</organism>
<dbReference type="InterPro" id="IPR050267">
    <property type="entry name" value="Anti-sigma-factor_SerPK"/>
</dbReference>